<evidence type="ECO:0000313" key="2">
    <source>
        <dbReference type="EMBL" id="QCP34292.1"/>
    </source>
</evidence>
<dbReference type="EMBL" id="CP040058">
    <property type="protein sequence ID" value="QCP34292.1"/>
    <property type="molecule type" value="Genomic_DNA"/>
</dbReference>
<dbReference type="AlphaFoldDB" id="A0A4P8I9Q8"/>
<accession>A0A4P8I9Q8</accession>
<dbReference type="Pfam" id="PF20378">
    <property type="entry name" value="DUF6673"/>
    <property type="match status" value="1"/>
</dbReference>
<proteinExistence type="predicted"/>
<dbReference type="OrthoDB" id="2064118at2"/>
<gene>
    <name evidence="2" type="ORF">AR1Y2_0838</name>
</gene>
<name>A0A4P8I9Q8_9FIRM</name>
<evidence type="ECO:0000313" key="3">
    <source>
        <dbReference type="Proteomes" id="UP000298653"/>
    </source>
</evidence>
<dbReference type="RefSeq" id="WP_137327855.1">
    <property type="nucleotide sequence ID" value="NZ_CP040058.1"/>
</dbReference>
<protein>
    <recommendedName>
        <fullName evidence="1">DUF6673 domain-containing protein</fullName>
    </recommendedName>
</protein>
<dbReference type="Proteomes" id="UP000298653">
    <property type="component" value="Chromosome"/>
</dbReference>
<evidence type="ECO:0000259" key="1">
    <source>
        <dbReference type="Pfam" id="PF20378"/>
    </source>
</evidence>
<keyword evidence="3" id="KW-1185">Reference proteome</keyword>
<sequence>MSREKDNIRIWEINGNEFEFDLADADVLEKMMKTFETVDKEQKELEKVGATVEFVRNYCNVYYRMFDSLFGPGTGNKIFNGKHNIRVCEEIADDFVGFTIRQVKMINQRRIAKNQKYYPGKHKKNNSKYRGN</sequence>
<dbReference type="InterPro" id="IPR046655">
    <property type="entry name" value="DUF6673"/>
</dbReference>
<reference evidence="2 3" key="1">
    <citation type="submission" date="2019-05" db="EMBL/GenBank/DDBJ databases">
        <title>Complete genome sequencing of Anaerostipes rhamnosivorans.</title>
        <authorList>
            <person name="Bui T.P.N."/>
            <person name="de Vos W.M."/>
        </authorList>
    </citation>
    <scope>NUCLEOTIDE SEQUENCE [LARGE SCALE GENOMIC DNA]</scope>
    <source>
        <strain evidence="2 3">1y2</strain>
    </source>
</reference>
<organism evidence="2 3">
    <name type="scientific">Anaerostipes rhamnosivorans</name>
    <dbReference type="NCBI Taxonomy" id="1229621"/>
    <lineage>
        <taxon>Bacteria</taxon>
        <taxon>Bacillati</taxon>
        <taxon>Bacillota</taxon>
        <taxon>Clostridia</taxon>
        <taxon>Lachnospirales</taxon>
        <taxon>Lachnospiraceae</taxon>
        <taxon>Anaerostipes</taxon>
    </lineage>
</organism>
<dbReference type="KEGG" id="arf:AR1Y2_0838"/>
<feature type="domain" description="DUF6673" evidence="1">
    <location>
        <begin position="13"/>
        <end position="123"/>
    </location>
</feature>